<dbReference type="AlphaFoldDB" id="A0A172T2X3"/>
<dbReference type="PATRIC" id="fig|93466.3.peg.1009"/>
<feature type="domain" description="T-SNARE coiled-coil homology" evidence="9">
    <location>
        <begin position="563"/>
        <end position="625"/>
    </location>
</feature>
<feature type="domain" description="Methyl-accepting transducer" evidence="8">
    <location>
        <begin position="376"/>
        <end position="612"/>
    </location>
</feature>
<dbReference type="Gene3D" id="3.30.450.20">
    <property type="entry name" value="PAS domain"/>
    <property type="match status" value="1"/>
</dbReference>
<reference evidence="11 12" key="1">
    <citation type="submission" date="2014-08" db="EMBL/GenBank/DDBJ databases">
        <title>Fervidobacterium pennivorans DYC genome.</title>
        <authorList>
            <person name="Wushke S."/>
        </authorList>
    </citation>
    <scope>NUCLEOTIDE SEQUENCE [LARGE SCALE GENOMIC DNA]</scope>
    <source>
        <strain evidence="11 12">DYC</strain>
    </source>
</reference>
<dbReference type="GO" id="GO:0007165">
    <property type="term" value="P:signal transduction"/>
    <property type="evidence" value="ECO:0007669"/>
    <property type="project" value="UniProtKB-KW"/>
</dbReference>
<evidence type="ECO:0000313" key="12">
    <source>
        <dbReference type="Proteomes" id="UP000077096"/>
    </source>
</evidence>
<evidence type="ECO:0000259" key="9">
    <source>
        <dbReference type="PROSITE" id="PS50192"/>
    </source>
</evidence>
<dbReference type="Proteomes" id="UP000077096">
    <property type="component" value="Chromosome"/>
</dbReference>
<evidence type="ECO:0000259" key="10">
    <source>
        <dbReference type="PROSITE" id="PS50885"/>
    </source>
</evidence>
<dbReference type="Pfam" id="PF00672">
    <property type="entry name" value="HAMP"/>
    <property type="match status" value="1"/>
</dbReference>
<dbReference type="SMART" id="SM00283">
    <property type="entry name" value="MA"/>
    <property type="match status" value="1"/>
</dbReference>
<dbReference type="CDD" id="cd11386">
    <property type="entry name" value="MCP_signal"/>
    <property type="match status" value="1"/>
</dbReference>
<evidence type="ECO:0000256" key="7">
    <source>
        <dbReference type="SAM" id="Phobius"/>
    </source>
</evidence>
<dbReference type="SUPFAM" id="SSF58104">
    <property type="entry name" value="Methyl-accepting chemotaxis protein (MCP) signaling domain"/>
    <property type="match status" value="1"/>
</dbReference>
<dbReference type="PANTHER" id="PTHR32089:SF112">
    <property type="entry name" value="LYSOZYME-LIKE PROTEIN-RELATED"/>
    <property type="match status" value="1"/>
</dbReference>
<evidence type="ECO:0000256" key="3">
    <source>
        <dbReference type="ARBA" id="ARBA00023224"/>
    </source>
</evidence>
<keyword evidence="7" id="KW-0472">Membrane</keyword>
<dbReference type="InterPro" id="IPR003660">
    <property type="entry name" value="HAMP_dom"/>
</dbReference>
<dbReference type="Pfam" id="PF00015">
    <property type="entry name" value="MCPsignal"/>
    <property type="match status" value="1"/>
</dbReference>
<organism evidence="11 12">
    <name type="scientific">Fervidobacterium pennivorans</name>
    <dbReference type="NCBI Taxonomy" id="93466"/>
    <lineage>
        <taxon>Bacteria</taxon>
        <taxon>Thermotogati</taxon>
        <taxon>Thermotogota</taxon>
        <taxon>Thermotogae</taxon>
        <taxon>Thermotogales</taxon>
        <taxon>Fervidobacteriaceae</taxon>
        <taxon>Fervidobacterium</taxon>
    </lineage>
</organism>
<evidence type="ECO:0000256" key="4">
    <source>
        <dbReference type="ARBA" id="ARBA00029447"/>
    </source>
</evidence>
<evidence type="ECO:0000256" key="5">
    <source>
        <dbReference type="PROSITE-ProRule" id="PRU00284"/>
    </source>
</evidence>
<dbReference type="PROSITE" id="PS50192">
    <property type="entry name" value="T_SNARE"/>
    <property type="match status" value="1"/>
</dbReference>
<dbReference type="CDD" id="cd06225">
    <property type="entry name" value="HAMP"/>
    <property type="match status" value="1"/>
</dbReference>
<dbReference type="PROSITE" id="PS50111">
    <property type="entry name" value="CHEMOTAXIS_TRANSDUC_2"/>
    <property type="match status" value="1"/>
</dbReference>
<sequence length="662" mass="71244">MSLRAKLILSLVLVGVVASVVSVFVSVLVSTSVVRDAAAQIQTLVLSSVRKDVEIYINKIVKPLYEYSASGAISPYMMNTSDELGISQLGWGVRNAYSALNPKGYLDIFVILPDKRVVSKDGLVGVKFPSDVIENILTKKKEYDIYIPYEHGGKQLILVVAAVKDFGENVIGVLAGLYPLDDLQKMASKVKIGKSGYLTLAFGTLTVAHPKAEYVGKLDLTKEEALKELAQAIISKTKGSVVYNFNGKKFAAFERIGSYNLTAIGIIPYSEVTDAAKKIIMSGVFAGTIIALGAALIALFLTDTITKRINHVVEVAQKVANNDLTAEISEDKLGKDEIAELGRAFKILIGSFKQTVGEVMKLGAQVSSVSFMLDDLAKNSAEAAMASKETVQKTTLEVQDIAAATQEANSGMEEIAAGAQNIARYSEKLSQSAELMKENVTTVSHRMSEVETSVGEIRSGMGESLNAIVELTKFSNQIGEIVDTISSIAEQTNLLALNAAIEAARAGEAGRGFAVVADEIRKLAEESRQATKKIAEILGKIGEQAKKVEKVTTGVSQKVDGYVATVKEAGESLKMLIEKIEEVSKMTADLAATAEEQSGATEEVSAAMDKITKNIQEVEHDIEEMAAQIANQAEQVNEVKNYSDELAKAVSDLNEYVKKFRI</sequence>
<keyword evidence="6" id="KW-0175">Coiled coil</keyword>
<name>A0A172T2X3_FERPE</name>
<accession>A0A172T2X3</accession>
<evidence type="ECO:0000256" key="1">
    <source>
        <dbReference type="ARBA" id="ARBA00004429"/>
    </source>
</evidence>
<keyword evidence="7" id="KW-0812">Transmembrane</keyword>
<dbReference type="InterPro" id="IPR000727">
    <property type="entry name" value="T_SNARE_dom"/>
</dbReference>
<feature type="coiled-coil region" evidence="6">
    <location>
        <begin position="608"/>
        <end position="659"/>
    </location>
</feature>
<feature type="transmembrane region" description="Helical" evidence="7">
    <location>
        <begin position="279"/>
        <end position="301"/>
    </location>
</feature>
<dbReference type="InterPro" id="IPR004089">
    <property type="entry name" value="MCPsignal_dom"/>
</dbReference>
<keyword evidence="2" id="KW-0997">Cell inner membrane</keyword>
<keyword evidence="2" id="KW-1003">Cell membrane</keyword>
<keyword evidence="3 5" id="KW-0807">Transducer</keyword>
<dbReference type="EMBL" id="CP011393">
    <property type="protein sequence ID" value="ANE41359.1"/>
    <property type="molecule type" value="Genomic_DNA"/>
</dbReference>
<comment type="similarity">
    <text evidence="4">Belongs to the methyl-accepting chemotaxis (MCP) protein family.</text>
</comment>
<protein>
    <submittedName>
        <fullName evidence="11">Chemotaxis protein</fullName>
    </submittedName>
</protein>
<dbReference type="Gene3D" id="6.10.340.10">
    <property type="match status" value="1"/>
</dbReference>
<evidence type="ECO:0000259" key="8">
    <source>
        <dbReference type="PROSITE" id="PS50111"/>
    </source>
</evidence>
<dbReference type="CDD" id="cd12912">
    <property type="entry name" value="PDC2_MCP_like"/>
    <property type="match status" value="1"/>
</dbReference>
<evidence type="ECO:0000256" key="2">
    <source>
        <dbReference type="ARBA" id="ARBA00022519"/>
    </source>
</evidence>
<proteinExistence type="inferred from homology"/>
<keyword evidence="7" id="KW-1133">Transmembrane helix</keyword>
<dbReference type="GO" id="GO:0005886">
    <property type="term" value="C:plasma membrane"/>
    <property type="evidence" value="ECO:0007669"/>
    <property type="project" value="UniProtKB-SubCell"/>
</dbReference>
<dbReference type="PROSITE" id="PS50885">
    <property type="entry name" value="HAMP"/>
    <property type="match status" value="1"/>
</dbReference>
<dbReference type="PANTHER" id="PTHR32089">
    <property type="entry name" value="METHYL-ACCEPTING CHEMOTAXIS PROTEIN MCPB"/>
    <property type="match status" value="1"/>
</dbReference>
<dbReference type="OrthoDB" id="43680at2"/>
<dbReference type="Gene3D" id="1.10.287.950">
    <property type="entry name" value="Methyl-accepting chemotaxis protein"/>
    <property type="match status" value="1"/>
</dbReference>
<evidence type="ECO:0000313" key="11">
    <source>
        <dbReference type="EMBL" id="ANE41359.1"/>
    </source>
</evidence>
<comment type="subcellular location">
    <subcellularLocation>
        <location evidence="1">Cell inner membrane</location>
        <topology evidence="1">Multi-pass membrane protein</topology>
    </subcellularLocation>
</comment>
<gene>
    <name evidence="11" type="ORF">JM64_04740</name>
</gene>
<feature type="domain" description="HAMP" evidence="10">
    <location>
        <begin position="303"/>
        <end position="357"/>
    </location>
</feature>
<dbReference type="KEGG" id="fng:JM64_04740"/>
<dbReference type="SMART" id="SM00304">
    <property type="entry name" value="HAMP"/>
    <property type="match status" value="1"/>
</dbReference>
<evidence type="ECO:0000256" key="6">
    <source>
        <dbReference type="SAM" id="Coils"/>
    </source>
</evidence>